<dbReference type="Pfam" id="PF00168">
    <property type="entry name" value="C2"/>
    <property type="match status" value="1"/>
</dbReference>
<feature type="compositionally biased region" description="Low complexity" evidence="9">
    <location>
        <begin position="116"/>
        <end position="147"/>
    </location>
</feature>
<dbReference type="PROSITE" id="PS50020">
    <property type="entry name" value="WW_DOMAIN_2"/>
    <property type="match status" value="4"/>
</dbReference>
<dbReference type="Pfam" id="PF00632">
    <property type="entry name" value="HECT"/>
    <property type="match status" value="1"/>
</dbReference>
<dbReference type="SMART" id="SM00239">
    <property type="entry name" value="C2"/>
    <property type="match status" value="1"/>
</dbReference>
<comment type="catalytic activity">
    <reaction evidence="1">
        <text>S-ubiquitinyl-[E2 ubiquitin-conjugating enzyme]-L-cysteine + [acceptor protein]-L-lysine = [E2 ubiquitin-conjugating enzyme]-L-cysteine + N(6)-ubiquitinyl-[acceptor protein]-L-lysine.</text>
        <dbReference type="EC" id="2.3.2.26"/>
    </reaction>
</comment>
<dbReference type="GO" id="GO:0043161">
    <property type="term" value="P:proteasome-mediated ubiquitin-dependent protein catabolic process"/>
    <property type="evidence" value="ECO:0007669"/>
    <property type="project" value="TreeGrafter"/>
</dbReference>
<keyword evidence="13" id="KW-0436">Ligase</keyword>
<feature type="domain" description="WW" evidence="11">
    <location>
        <begin position="463"/>
        <end position="496"/>
    </location>
</feature>
<sequence>MEEGIHQLSITIEHASLRNNGFLKPNPYVELTIDNKSTRKTEFIKNTYLPKWNERFTIIVTANSILHFKILDHSSFRKDSLLGQQTVHLSNILEHYNGNLENLELNMDILIDSSSTSSSSSSSSSAGSSSGSSKHSSPNSASHSNSTVDGATRQPNKSGELVVVLSGLKIDLRTVKLRTTNSSTSGACSSNSSNVSAGNSSSNNSNNHHLNNNNSYVNGNGSSLTHGNDNKTTATNGACNNNRSSILNGGIRARMRLRTTGANASNSSSSPQQQSNSTVAIQQQQQQQQQNSDSISINSLISNYSNLNSPSVSGQNNNGNSGNSNNGYSNVNMGNAVTLASPNTVITNSSSTGAIRRSLNWDQQQQVNTHTRLGPAYSNPTSQESIINGLPNGQIRQSQSALVPVVAVGAQNGSALPQQPPPPQQVLPGSAIPPPNPNIGGSLTDQQLLLQHHQQQMQPVDDEPLPAGWEMRIDKYNRPYYVDHNTRSTYWEKPQPLPMGWEIRRDPRGRVYYVDHNTRSTTWQRPNSERLMHFQHWQGQRQHIMTQGNQRFLYPQHAQQSNTTPAPVTEEDDGLGPLPDGWEKRVQPDNRVYFVNHKNRTTQWEDPRTQGQEVMLAEGPLPSGWEIRYTANGERFFVDHNNRRTTFEDPRPGAPKGGKGVYGVPRAYERSFRWKLSQFRYLCQSNALASHIKITLTRQTLFEDSYHQIMRLPAYELRRRLYIIFRGEEGLDYGGVSREWFFLLSHEVLNPMYCLFEYANKNNYSLQINPASYVNPDHIQYFKFIGRFIAMALYHGRFIYSGFTMPFYKRMLNKKLTTKDIESIDPEFYNSLIWVRDNNIDECGLELWFSVDFEVLGQIIHHELKENGDKERVTEENKEEYLTLMTEWRMTRGIEEQTKTFLEGFNEVVPLEWLKYFDERELELMLCGMQEIDVDDWQRNSIYRHYNRNSKQVVWFWQFVRETDNEKRARLLQFVTGTCRVPVGGFAELMGSNGPQRFCIEKVGKDTWLPRSHTCFNRLDLPPYKSYDQLVEKLNYAIEETEGFGQE</sequence>
<evidence type="ECO:0000256" key="1">
    <source>
        <dbReference type="ARBA" id="ARBA00000885"/>
    </source>
</evidence>
<dbReference type="FunFam" id="2.20.70.10:FF:000017">
    <property type="entry name" value="E3 ubiquitin-protein ligase"/>
    <property type="match status" value="1"/>
</dbReference>
<evidence type="ECO:0000256" key="2">
    <source>
        <dbReference type="ARBA" id="ARBA00004906"/>
    </source>
</evidence>
<feature type="compositionally biased region" description="Pro residues" evidence="9">
    <location>
        <begin position="418"/>
        <end position="437"/>
    </location>
</feature>
<dbReference type="SMART" id="SM00456">
    <property type="entry name" value="WW"/>
    <property type="match status" value="4"/>
</dbReference>
<keyword evidence="5" id="KW-0677">Repeat</keyword>
<feature type="compositionally biased region" description="Low complexity" evidence="9">
    <location>
        <begin position="262"/>
        <end position="293"/>
    </location>
</feature>
<dbReference type="FunFam" id="2.20.70.10:FF:000005">
    <property type="entry name" value="E3 ubiquitin-protein ligase"/>
    <property type="match status" value="1"/>
</dbReference>
<feature type="region of interest" description="Disordered" evidence="9">
    <location>
        <begin position="413"/>
        <end position="443"/>
    </location>
</feature>
<feature type="domain" description="WW" evidence="11">
    <location>
        <begin position="619"/>
        <end position="652"/>
    </location>
</feature>
<dbReference type="FunFam" id="2.20.70.10:FF:000068">
    <property type="entry name" value="E3 ubiquitin-protein ligase"/>
    <property type="match status" value="1"/>
</dbReference>
<evidence type="ECO:0000256" key="9">
    <source>
        <dbReference type="SAM" id="MobiDB-lite"/>
    </source>
</evidence>
<feature type="region of interest" description="Disordered" evidence="9">
    <location>
        <begin position="261"/>
        <end position="293"/>
    </location>
</feature>
<dbReference type="GO" id="GO:0031623">
    <property type="term" value="P:receptor internalization"/>
    <property type="evidence" value="ECO:0007669"/>
    <property type="project" value="UniProtKB-ARBA"/>
</dbReference>
<dbReference type="InterPro" id="IPR035892">
    <property type="entry name" value="C2_domain_sf"/>
</dbReference>
<protein>
    <recommendedName>
        <fullName evidence="3">HECT-type E3 ubiquitin transferase</fullName>
        <ecNumber evidence="3">2.3.2.26</ecNumber>
    </recommendedName>
</protein>
<evidence type="ECO:0000256" key="6">
    <source>
        <dbReference type="ARBA" id="ARBA00022786"/>
    </source>
</evidence>
<feature type="region of interest" description="Disordered" evidence="9">
    <location>
        <begin position="306"/>
        <end position="335"/>
    </location>
</feature>
<feature type="domain" description="HECT" evidence="12">
    <location>
        <begin position="713"/>
        <end position="1047"/>
    </location>
</feature>
<dbReference type="PANTHER" id="PTHR11254:SF429">
    <property type="entry name" value="E3 UBIQUITIN-PROTEIN LIGASE SU(DX)"/>
    <property type="match status" value="1"/>
</dbReference>
<dbReference type="InterPro" id="IPR000008">
    <property type="entry name" value="C2_dom"/>
</dbReference>
<dbReference type="EMBL" id="GANO01000075">
    <property type="protein sequence ID" value="JAB59796.1"/>
    <property type="molecule type" value="mRNA"/>
</dbReference>
<dbReference type="GO" id="GO:0045746">
    <property type="term" value="P:negative regulation of Notch signaling pathway"/>
    <property type="evidence" value="ECO:0007669"/>
    <property type="project" value="UniProtKB-ARBA"/>
</dbReference>
<evidence type="ECO:0000256" key="7">
    <source>
        <dbReference type="ARBA" id="ARBA00022976"/>
    </source>
</evidence>
<accession>U5EYW7</accession>
<dbReference type="GO" id="GO:0045807">
    <property type="term" value="P:positive regulation of endocytosis"/>
    <property type="evidence" value="ECO:0007669"/>
    <property type="project" value="UniProtKB-ARBA"/>
</dbReference>
<dbReference type="SUPFAM" id="SSF56204">
    <property type="entry name" value="Hect, E3 ligase catalytic domain"/>
    <property type="match status" value="1"/>
</dbReference>
<dbReference type="PANTHER" id="PTHR11254">
    <property type="entry name" value="HECT DOMAIN UBIQUITIN-PROTEIN LIGASE"/>
    <property type="match status" value="1"/>
</dbReference>
<evidence type="ECO:0000259" key="11">
    <source>
        <dbReference type="PROSITE" id="PS50020"/>
    </source>
</evidence>
<proteinExistence type="evidence at transcript level"/>
<dbReference type="SUPFAM" id="SSF51045">
    <property type="entry name" value="WW domain"/>
    <property type="match status" value="4"/>
</dbReference>
<evidence type="ECO:0000256" key="4">
    <source>
        <dbReference type="ARBA" id="ARBA00022679"/>
    </source>
</evidence>
<dbReference type="SMART" id="SM00119">
    <property type="entry name" value="HECTc"/>
    <property type="match status" value="1"/>
</dbReference>
<dbReference type="CDD" id="cd04021">
    <property type="entry name" value="C2_E3_ubiquitin_ligase"/>
    <property type="match status" value="1"/>
</dbReference>
<dbReference type="GO" id="GO:0045879">
    <property type="term" value="P:negative regulation of smoothened signaling pathway"/>
    <property type="evidence" value="ECO:0007669"/>
    <property type="project" value="UniProtKB-ARBA"/>
</dbReference>
<dbReference type="InterPro" id="IPR035983">
    <property type="entry name" value="Hect_E3_ubiquitin_ligase"/>
</dbReference>
<dbReference type="PROSITE" id="PS50237">
    <property type="entry name" value="HECT"/>
    <property type="match status" value="1"/>
</dbReference>
<feature type="domain" description="C2" evidence="10">
    <location>
        <begin position="1"/>
        <end position="102"/>
    </location>
</feature>
<evidence type="ECO:0000256" key="8">
    <source>
        <dbReference type="PROSITE-ProRule" id="PRU00104"/>
    </source>
</evidence>
<dbReference type="CDD" id="cd00078">
    <property type="entry name" value="HECTc"/>
    <property type="match status" value="1"/>
</dbReference>
<dbReference type="Gene3D" id="3.30.2160.10">
    <property type="entry name" value="Hect, E3 ligase catalytic domain"/>
    <property type="match status" value="1"/>
</dbReference>
<comment type="pathway">
    <text evidence="2">Protein modification; protein ubiquitination.</text>
</comment>
<dbReference type="Gene3D" id="2.20.70.10">
    <property type="match status" value="3"/>
</dbReference>
<evidence type="ECO:0000256" key="5">
    <source>
        <dbReference type="ARBA" id="ARBA00022737"/>
    </source>
</evidence>
<dbReference type="GO" id="GO:0016567">
    <property type="term" value="P:protein ubiquitination"/>
    <property type="evidence" value="ECO:0007669"/>
    <property type="project" value="UniProtKB-UniPathway"/>
</dbReference>
<dbReference type="GO" id="GO:0016874">
    <property type="term" value="F:ligase activity"/>
    <property type="evidence" value="ECO:0007669"/>
    <property type="project" value="UniProtKB-KW"/>
</dbReference>
<evidence type="ECO:0000259" key="10">
    <source>
        <dbReference type="PROSITE" id="PS50004"/>
    </source>
</evidence>
<dbReference type="GO" id="GO:0061630">
    <property type="term" value="F:ubiquitin protein ligase activity"/>
    <property type="evidence" value="ECO:0007669"/>
    <property type="project" value="UniProtKB-EC"/>
</dbReference>
<evidence type="ECO:0000313" key="13">
    <source>
        <dbReference type="EMBL" id="JAB59796.1"/>
    </source>
</evidence>
<feature type="region of interest" description="Disordered" evidence="9">
    <location>
        <begin position="116"/>
        <end position="155"/>
    </location>
</feature>
<feature type="compositionally biased region" description="Polar residues" evidence="9">
    <location>
        <begin position="225"/>
        <end position="247"/>
    </location>
</feature>
<feature type="region of interest" description="Disordered" evidence="9">
    <location>
        <begin position="180"/>
        <end position="247"/>
    </location>
</feature>
<dbReference type="FunFam" id="3.90.1750.10:FF:000002">
    <property type="entry name" value="E3 ubiquitin-protein ligase"/>
    <property type="match status" value="1"/>
</dbReference>
<evidence type="ECO:0000259" key="12">
    <source>
        <dbReference type="PROSITE" id="PS50237"/>
    </source>
</evidence>
<evidence type="ECO:0000256" key="3">
    <source>
        <dbReference type="ARBA" id="ARBA00012485"/>
    </source>
</evidence>
<dbReference type="EC" id="2.3.2.26" evidence="3"/>
<keyword evidence="7" id="KW-0914">Notch signaling pathway</keyword>
<dbReference type="GO" id="GO:0005112">
    <property type="term" value="F:Notch binding"/>
    <property type="evidence" value="ECO:0007669"/>
    <property type="project" value="UniProtKB-ARBA"/>
</dbReference>
<dbReference type="CDD" id="cd00201">
    <property type="entry name" value="WW"/>
    <property type="match status" value="4"/>
</dbReference>
<organism evidence="13">
    <name type="scientific">Corethrella appendiculata</name>
    <dbReference type="NCBI Taxonomy" id="1370023"/>
    <lineage>
        <taxon>Eukaryota</taxon>
        <taxon>Metazoa</taxon>
        <taxon>Ecdysozoa</taxon>
        <taxon>Arthropoda</taxon>
        <taxon>Hexapoda</taxon>
        <taxon>Insecta</taxon>
        <taxon>Pterygota</taxon>
        <taxon>Neoptera</taxon>
        <taxon>Endopterygota</taxon>
        <taxon>Diptera</taxon>
        <taxon>Nematocera</taxon>
        <taxon>Culicoidea</taxon>
        <taxon>Chaoboridae</taxon>
        <taxon>Corethrella</taxon>
    </lineage>
</organism>
<dbReference type="Gene3D" id="3.90.1750.10">
    <property type="entry name" value="Hect, E3 ligase catalytic domains"/>
    <property type="match status" value="1"/>
</dbReference>
<name>U5EYW7_9DIPT</name>
<dbReference type="FunFam" id="3.90.1750.10:FF:000026">
    <property type="entry name" value="E3 ubiquitin-protein ligase HACE1"/>
    <property type="match status" value="1"/>
</dbReference>
<dbReference type="PROSITE" id="PS50004">
    <property type="entry name" value="C2"/>
    <property type="match status" value="1"/>
</dbReference>
<dbReference type="InterPro" id="IPR050409">
    <property type="entry name" value="E3_ubiq-protein_ligase"/>
</dbReference>
<feature type="active site" description="Glycyl thioester intermediate" evidence="8">
    <location>
        <position position="1015"/>
    </location>
</feature>
<dbReference type="GO" id="GO:0005737">
    <property type="term" value="C:cytoplasm"/>
    <property type="evidence" value="ECO:0007669"/>
    <property type="project" value="UniProtKB-ARBA"/>
</dbReference>
<reference evidence="13" key="1">
    <citation type="journal article" date="2014" name="Insect Biochem. Mol. Biol.">
        <title>An insight into the sialome of the frog biting fly, Corethrella appendiculata.</title>
        <authorList>
            <person name="Ribeiro J.M.C."/>
            <person name="Chagas A.C."/>
            <person name="Pham V.M."/>
            <person name="Lounibos L.P."/>
            <person name="Calvo E."/>
        </authorList>
    </citation>
    <scope>NUCLEOTIDE SEQUENCE</scope>
    <source>
        <tissue evidence="13">Salivary glands</tissue>
    </source>
</reference>
<dbReference type="PROSITE" id="PS01159">
    <property type="entry name" value="WW_DOMAIN_1"/>
    <property type="match status" value="3"/>
</dbReference>
<dbReference type="FunFam" id="3.30.2410.10:FF:000002">
    <property type="entry name" value="E3 ubiquitin-protein ligase HECW2"/>
    <property type="match status" value="1"/>
</dbReference>
<feature type="domain" description="WW" evidence="11">
    <location>
        <begin position="576"/>
        <end position="609"/>
    </location>
</feature>
<dbReference type="AlphaFoldDB" id="U5EYW7"/>
<feature type="compositionally biased region" description="Low complexity" evidence="9">
    <location>
        <begin position="180"/>
        <end position="224"/>
    </location>
</feature>
<feature type="domain" description="WW" evidence="11">
    <location>
        <begin position="495"/>
        <end position="528"/>
    </location>
</feature>
<keyword evidence="6 8" id="KW-0833">Ubl conjugation pathway</keyword>
<dbReference type="InterPro" id="IPR001202">
    <property type="entry name" value="WW_dom"/>
</dbReference>
<dbReference type="FunFam" id="3.30.2160.10:FF:000003">
    <property type="entry name" value="E3 ubiquitin-protein ligase"/>
    <property type="match status" value="1"/>
</dbReference>
<dbReference type="GO" id="GO:0008586">
    <property type="term" value="P:imaginal disc-derived wing vein morphogenesis"/>
    <property type="evidence" value="ECO:0007669"/>
    <property type="project" value="UniProtKB-ARBA"/>
</dbReference>
<dbReference type="Gene3D" id="2.60.40.150">
    <property type="entry name" value="C2 domain"/>
    <property type="match status" value="1"/>
</dbReference>
<dbReference type="UniPathway" id="UPA00143"/>
<dbReference type="FunFam" id="2.60.40.150:FF:000221">
    <property type="entry name" value="E3 ubiquitin-protein ligase"/>
    <property type="match status" value="1"/>
</dbReference>
<dbReference type="Pfam" id="PF00397">
    <property type="entry name" value="WW"/>
    <property type="match status" value="4"/>
</dbReference>
<dbReference type="SUPFAM" id="SSF49562">
    <property type="entry name" value="C2 domain (Calcium/lipid-binding domain, CaLB)"/>
    <property type="match status" value="1"/>
</dbReference>
<keyword evidence="4" id="KW-0808">Transferase</keyword>
<dbReference type="InterPro" id="IPR000569">
    <property type="entry name" value="HECT_dom"/>
</dbReference>
<dbReference type="Gene3D" id="3.30.2410.10">
    <property type="entry name" value="Hect, E3 ligase catalytic domain"/>
    <property type="match status" value="1"/>
</dbReference>
<dbReference type="InterPro" id="IPR036020">
    <property type="entry name" value="WW_dom_sf"/>
</dbReference>
<dbReference type="GO" id="GO:0007219">
    <property type="term" value="P:Notch signaling pathway"/>
    <property type="evidence" value="ECO:0007669"/>
    <property type="project" value="UniProtKB-KW"/>
</dbReference>